<feature type="transmembrane region" description="Helical" evidence="6">
    <location>
        <begin position="309"/>
        <end position="330"/>
    </location>
</feature>
<comment type="subcellular location">
    <subcellularLocation>
        <location evidence="1">Membrane</location>
    </subcellularLocation>
</comment>
<feature type="domain" description="Amino acid transporter transmembrane" evidence="7">
    <location>
        <begin position="97"/>
        <end position="411"/>
    </location>
</feature>
<feature type="transmembrane region" description="Helical" evidence="6">
    <location>
        <begin position="452"/>
        <end position="472"/>
    </location>
</feature>
<reference evidence="8" key="1">
    <citation type="submission" date="2021-07" db="EMBL/GenBank/DDBJ databases">
        <title>Draft genome of Mortierella alpina, strain LL118, isolated from an aspen leaf litter sample.</title>
        <authorList>
            <person name="Yang S."/>
            <person name="Vinatzer B.A."/>
        </authorList>
    </citation>
    <scope>NUCLEOTIDE SEQUENCE</scope>
    <source>
        <strain evidence="8">LL118</strain>
    </source>
</reference>
<gene>
    <name evidence="8" type="ORF">KVV02_005638</name>
</gene>
<organism evidence="8 9">
    <name type="scientific">Mortierella alpina</name>
    <name type="common">Oleaginous fungus</name>
    <name type="synonym">Mortierella renispora</name>
    <dbReference type="NCBI Taxonomy" id="64518"/>
    <lineage>
        <taxon>Eukaryota</taxon>
        <taxon>Fungi</taxon>
        <taxon>Fungi incertae sedis</taxon>
        <taxon>Mucoromycota</taxon>
        <taxon>Mortierellomycotina</taxon>
        <taxon>Mortierellomycetes</taxon>
        <taxon>Mortierellales</taxon>
        <taxon>Mortierellaceae</taxon>
        <taxon>Mortierella</taxon>
    </lineage>
</organism>
<feature type="transmembrane region" description="Helical" evidence="6">
    <location>
        <begin position="422"/>
        <end position="446"/>
    </location>
</feature>
<feature type="transmembrane region" description="Helical" evidence="6">
    <location>
        <begin position="242"/>
        <end position="265"/>
    </location>
</feature>
<feature type="compositionally biased region" description="Low complexity" evidence="5">
    <location>
        <begin position="1055"/>
        <end position="1070"/>
    </location>
</feature>
<dbReference type="PANTHER" id="PTHR16189:SF3">
    <property type="entry name" value="AMINO ACID TRANSPORTER TRANSMEMBRANE DOMAIN-CONTAINING PROTEIN"/>
    <property type="match status" value="1"/>
</dbReference>
<evidence type="ECO:0000256" key="6">
    <source>
        <dbReference type="SAM" id="Phobius"/>
    </source>
</evidence>
<sequence length="1439" mass="154894">MATTIESELLSVPSPLGSGFCPSSPPGAPPLTAGTAGSGTNSAHSGSIREHLTTLVRSVSNQSHRTSVISSHRSINSVRSHVSSFQNVRFDPDPIKDISFWGGTALLISNMTGPGLVTLPIVAQSAGWLPTVLGFVLVATLSTLSSLFICEAMTEVPGNEYFQSNVEFSNLVECFFGRRYHLLVQIICFLAMQTTNIASIAVSAQLFDNLLIQIFHRTCGFEIYPHPSFVCVSAQLHSASPFSGVMIMTAGVLLALIMILPLALLKLSENIWLQLASFILMIMIVIQWIVTFFMHGLDTTLVPAVGSDIGQTFGTILFNYAFITTVPSWANAKQPSVSIHKTVGWSVTITTTIYLMVAIVGGMAYPIQSNSSLIQAISSSPNATTLSLIAGYTFPIAALITSVPINIIVIRYNLIQSGACNMIWSNLLSGVLPWLIAIPCMTGSGLTTVINWSSLFLVSTANFIIPFILYIYSKRHREKLNRLPIIEMEQHARLSREVSRSSLPGQLRRDISAAGSIRRRHMRLSSQSHPDLTMAPPMAIAAASVIPVAVGIGGSGLVRQSISEDNLMGESSRRGDHRRHYNHQLGSFGLSGTSEYGEPVSGPYFSYSRDGELFERESRTAAMDPSDPRSQASSVHRPSGVSTVILHDPITEMAQRKSALPRRVSHKDKILSMISERHKRAMEQQTMTIEEEQNEKPVPPMILLSQSTAPEVDDEDFDDEPLQFGIHSRESMSSECEKMSGKDSKEEPVVTEPSEVISQATAVKKLNRKSSIIPAHKQSGATLSLSPSSSPPGSNAPPMLELRRPDDPRPGSPFHAGIESTLEASFLSDSLRTPFAAAAPPGLGGHVEMKSASSMLRSSGSSRDSLKPERIVTDVTRLGPGSNGTFSSTSSAQPHHSPSTPDSAGSVHSLDRQVSFSDEPRLTLSPPELERKPSFGDETKRAMKAAVATLRGVSPSRLTSGSSASYKTRDGRSDAHGLTATLLNPEDDDGCGPVDPRDAEDDDYGAIGPELMLAQTENDQGTLADRLGHMSQERRDSVGRMAAAFVSQPGSFPIKTATKKTSTSGTAETSGNEDERDSLAHGVPALSFSVTEPCFPQSGEPSGEDEKDDQYEVPNKSFSLSPSVPPSFPPGQLLSGRNHSRTVSAFADLQESSSRSRRFTARVQSTQSLKEKAQHLVAFDPANHLMPPSPSLTQRPRMDPSSPRSAEARDRVGPLVSSNPPSPQRAAFAINRASLGNRSSRYGGSKILAAPFQGGNNYSIPRFSSSRPHSSYGHQPPSPGSHPQDQPQSAQGLGSSWFSLRGHSRDPSRSTMASFGRAPSFAGSLPPSPHPSMTEIGKRPVLEHLRDSSIGEDGPGMDAVELERGERQLYESNLHLPQYAAAEGPVFDARWSLRAIPAWVPLSSLQVAWGALVLLAVAICTTIGYDFVQLASGHNVVSG</sequence>
<feature type="transmembrane region" description="Helical" evidence="6">
    <location>
        <begin position="98"/>
        <end position="122"/>
    </location>
</feature>
<feature type="region of interest" description="Disordered" evidence="5">
    <location>
        <begin position="951"/>
        <end position="1005"/>
    </location>
</feature>
<feature type="compositionally biased region" description="Low complexity" evidence="5">
    <location>
        <begin position="850"/>
        <end position="863"/>
    </location>
</feature>
<dbReference type="Proteomes" id="UP000717515">
    <property type="component" value="Unassembled WGS sequence"/>
</dbReference>
<feature type="compositionally biased region" description="Polar residues" evidence="5">
    <location>
        <begin position="1281"/>
        <end position="1298"/>
    </location>
</feature>
<feature type="compositionally biased region" description="Basic and acidic residues" evidence="5">
    <location>
        <begin position="928"/>
        <end position="938"/>
    </location>
</feature>
<dbReference type="Pfam" id="PF01490">
    <property type="entry name" value="Aa_trans"/>
    <property type="match status" value="1"/>
</dbReference>
<evidence type="ECO:0000256" key="5">
    <source>
        <dbReference type="SAM" id="MobiDB-lite"/>
    </source>
</evidence>
<dbReference type="Gene3D" id="1.20.1740.10">
    <property type="entry name" value="Amino acid/polyamine transporter I"/>
    <property type="match status" value="1"/>
</dbReference>
<feature type="compositionally biased region" description="Polar residues" evidence="5">
    <location>
        <begin position="628"/>
        <end position="639"/>
    </location>
</feature>
<keyword evidence="3 6" id="KW-1133">Transmembrane helix</keyword>
<feature type="region of interest" description="Disordered" evidence="5">
    <location>
        <begin position="16"/>
        <end position="47"/>
    </location>
</feature>
<evidence type="ECO:0000259" key="7">
    <source>
        <dbReference type="Pfam" id="PF01490"/>
    </source>
</evidence>
<feature type="transmembrane region" description="Helical" evidence="6">
    <location>
        <begin position="128"/>
        <end position="150"/>
    </location>
</feature>
<feature type="compositionally biased region" description="Basic and acidic residues" evidence="5">
    <location>
        <begin position="730"/>
        <end position="748"/>
    </location>
</feature>
<feature type="compositionally biased region" description="Polar residues" evidence="5">
    <location>
        <begin position="1259"/>
        <end position="1273"/>
    </location>
</feature>
<name>A0A9P8A8B3_MORAP</name>
<keyword evidence="2 6" id="KW-0812">Transmembrane</keyword>
<feature type="transmembrane region" description="Helical" evidence="6">
    <location>
        <begin position="385"/>
        <end position="410"/>
    </location>
</feature>
<accession>A0A9P8A8B3</accession>
<dbReference type="PANTHER" id="PTHR16189">
    <property type="entry name" value="TRANSMEMBRANE PROTEIN 104-RELATED"/>
    <property type="match status" value="1"/>
</dbReference>
<feature type="region of interest" description="Disordered" evidence="5">
    <location>
        <begin position="1259"/>
        <end position="1335"/>
    </location>
</feature>
<feature type="region of interest" description="Disordered" evidence="5">
    <location>
        <begin position="835"/>
        <end position="938"/>
    </location>
</feature>
<dbReference type="InterPro" id="IPR013057">
    <property type="entry name" value="AA_transpt_TM"/>
</dbReference>
<evidence type="ECO:0000256" key="4">
    <source>
        <dbReference type="ARBA" id="ARBA00023136"/>
    </source>
</evidence>
<feature type="compositionally biased region" description="Low complexity" evidence="5">
    <location>
        <begin position="30"/>
        <end position="40"/>
    </location>
</feature>
<feature type="compositionally biased region" description="Polar residues" evidence="5">
    <location>
        <begin position="883"/>
        <end position="903"/>
    </location>
</feature>
<feature type="transmembrane region" description="Helical" evidence="6">
    <location>
        <begin position="538"/>
        <end position="558"/>
    </location>
</feature>
<evidence type="ECO:0000313" key="9">
    <source>
        <dbReference type="Proteomes" id="UP000717515"/>
    </source>
</evidence>
<proteinExistence type="predicted"/>
<feature type="region of interest" description="Disordered" evidence="5">
    <location>
        <begin position="769"/>
        <end position="819"/>
    </location>
</feature>
<feature type="compositionally biased region" description="Polar residues" evidence="5">
    <location>
        <begin position="956"/>
        <end position="966"/>
    </location>
</feature>
<feature type="transmembrane region" description="Helical" evidence="6">
    <location>
        <begin position="272"/>
        <end position="297"/>
    </location>
</feature>
<keyword evidence="4 6" id="KW-0472">Membrane</keyword>
<evidence type="ECO:0000256" key="2">
    <source>
        <dbReference type="ARBA" id="ARBA00022692"/>
    </source>
</evidence>
<feature type="compositionally biased region" description="Acidic residues" evidence="5">
    <location>
        <begin position="1102"/>
        <end position="1111"/>
    </location>
</feature>
<dbReference type="GO" id="GO:0016020">
    <property type="term" value="C:membrane"/>
    <property type="evidence" value="ECO:0007669"/>
    <property type="project" value="UniProtKB-SubCell"/>
</dbReference>
<dbReference type="EMBL" id="JAIFTL010000025">
    <property type="protein sequence ID" value="KAG9326133.1"/>
    <property type="molecule type" value="Genomic_DNA"/>
</dbReference>
<comment type="caution">
    <text evidence="8">The sequence shown here is derived from an EMBL/GenBank/DDBJ whole genome shotgun (WGS) entry which is preliminary data.</text>
</comment>
<feature type="region of interest" description="Disordered" evidence="5">
    <location>
        <begin position="730"/>
        <end position="756"/>
    </location>
</feature>
<evidence type="ECO:0000313" key="8">
    <source>
        <dbReference type="EMBL" id="KAG9326133.1"/>
    </source>
</evidence>
<evidence type="ECO:0000256" key="3">
    <source>
        <dbReference type="ARBA" id="ARBA00022989"/>
    </source>
</evidence>
<protein>
    <recommendedName>
        <fullName evidence="7">Amino acid transporter transmembrane domain-containing protein</fullName>
    </recommendedName>
</protein>
<feature type="compositionally biased region" description="Low complexity" evidence="5">
    <location>
        <begin position="779"/>
        <end position="798"/>
    </location>
</feature>
<evidence type="ECO:0000256" key="1">
    <source>
        <dbReference type="ARBA" id="ARBA00004370"/>
    </source>
</evidence>
<feature type="region of interest" description="Disordered" evidence="5">
    <location>
        <begin position="1052"/>
        <end position="1167"/>
    </location>
</feature>
<feature type="transmembrane region" description="Helical" evidence="6">
    <location>
        <begin position="342"/>
        <end position="365"/>
    </location>
</feature>
<feature type="region of interest" description="Disordered" evidence="5">
    <location>
        <begin position="1179"/>
        <end position="1225"/>
    </location>
</feature>
<feature type="transmembrane region" description="Helical" evidence="6">
    <location>
        <begin position="182"/>
        <end position="207"/>
    </location>
</feature>
<feature type="region of interest" description="Disordered" evidence="5">
    <location>
        <begin position="618"/>
        <end position="639"/>
    </location>
</feature>